<accession>A0A0D3FS45</accession>
<dbReference type="Gramene" id="OBART04G01170.1">
    <property type="protein sequence ID" value="OBART04G01170.1"/>
    <property type="gene ID" value="OBART04G01170"/>
</dbReference>
<evidence type="ECO:0000256" key="1">
    <source>
        <dbReference type="ARBA" id="ARBA00022734"/>
    </source>
</evidence>
<keyword evidence="3" id="KW-1133">Transmembrane helix</keyword>
<dbReference type="HOGENOM" id="CLU_078923_1_0_1"/>
<feature type="compositionally biased region" description="Low complexity" evidence="2">
    <location>
        <begin position="81"/>
        <end position="103"/>
    </location>
</feature>
<dbReference type="EnsemblPlants" id="OBART04G01170.1">
    <property type="protein sequence ID" value="OBART04G01170.1"/>
    <property type="gene ID" value="OBART04G01170"/>
</dbReference>
<dbReference type="AlphaFoldDB" id="A0A0D3FS45"/>
<evidence type="ECO:0000313" key="5">
    <source>
        <dbReference type="EnsemblPlants" id="OBART04G01170.1"/>
    </source>
</evidence>
<reference evidence="5" key="1">
    <citation type="journal article" date="2009" name="Rice">
        <title>De Novo Next Generation Sequencing of Plant Genomes.</title>
        <authorList>
            <person name="Rounsley S."/>
            <person name="Marri P.R."/>
            <person name="Yu Y."/>
            <person name="He R."/>
            <person name="Sisneros N."/>
            <person name="Goicoechea J.L."/>
            <person name="Lee S.J."/>
            <person name="Angelova A."/>
            <person name="Kudrna D."/>
            <person name="Luo M."/>
            <person name="Affourtit J."/>
            <person name="Desany B."/>
            <person name="Knight J."/>
            <person name="Niazi F."/>
            <person name="Egholm M."/>
            <person name="Wing R.A."/>
        </authorList>
    </citation>
    <scope>NUCLEOTIDE SEQUENCE [LARGE SCALE GENOMIC DNA]</scope>
    <source>
        <strain evidence="5">cv. IRGC 105608</strain>
    </source>
</reference>
<dbReference type="InterPro" id="IPR001229">
    <property type="entry name" value="Jacalin-like_lectin_dom"/>
</dbReference>
<reference evidence="5" key="2">
    <citation type="submission" date="2015-03" db="UniProtKB">
        <authorList>
            <consortium name="EnsemblPlants"/>
        </authorList>
    </citation>
    <scope>IDENTIFICATION</scope>
</reference>
<dbReference type="Gene3D" id="2.100.10.30">
    <property type="entry name" value="Jacalin-like lectin domain"/>
    <property type="match status" value="1"/>
</dbReference>
<keyword evidence="6" id="KW-1185">Reference proteome</keyword>
<dbReference type="eggNOG" id="ENOG502R593">
    <property type="taxonomic scope" value="Eukaryota"/>
</dbReference>
<dbReference type="STRING" id="65489.A0A0D3FS45"/>
<keyword evidence="1" id="KW-0430">Lectin</keyword>
<organism evidence="5">
    <name type="scientific">Oryza barthii</name>
    <dbReference type="NCBI Taxonomy" id="65489"/>
    <lineage>
        <taxon>Eukaryota</taxon>
        <taxon>Viridiplantae</taxon>
        <taxon>Streptophyta</taxon>
        <taxon>Embryophyta</taxon>
        <taxon>Tracheophyta</taxon>
        <taxon>Spermatophyta</taxon>
        <taxon>Magnoliopsida</taxon>
        <taxon>Liliopsida</taxon>
        <taxon>Poales</taxon>
        <taxon>Poaceae</taxon>
        <taxon>BOP clade</taxon>
        <taxon>Oryzoideae</taxon>
        <taxon>Oryzeae</taxon>
        <taxon>Oryzinae</taxon>
        <taxon>Oryza</taxon>
    </lineage>
</organism>
<dbReference type="PaxDb" id="65489-OBART04G01170.1"/>
<keyword evidence="3" id="KW-0472">Membrane</keyword>
<evidence type="ECO:0000259" key="4">
    <source>
        <dbReference type="PROSITE" id="PS51752"/>
    </source>
</evidence>
<sequence>MGNFSGAEVVMIVAITICLYTFAFVSGIILAWGLDKKPPRASNSALDRRRRLSSINNGNNAEDHHGRQAAAAVVVPRAVSTRPTTMNPISSPSSSTKVSTGESLTTMERRSAAKVGLWGGSGGRPFDIRPSATVPRRLNTITLYHSDGAIHSLYYDYYMKSQRRGGGGDELKLVKDGPWGQRYSYNSIAVHDTIKLSADEQVTSVEGTIGRFRDVDEPVITSLTFRTNAGKAYGPYGGAGDKQEGTHFSIPVDNGGVVVGF</sequence>
<evidence type="ECO:0000256" key="2">
    <source>
        <dbReference type="SAM" id="MobiDB-lite"/>
    </source>
</evidence>
<keyword evidence="3" id="KW-0812">Transmembrane</keyword>
<name>A0A0D3FS45_9ORYZ</name>
<dbReference type="SUPFAM" id="SSF51101">
    <property type="entry name" value="Mannose-binding lectins"/>
    <property type="match status" value="1"/>
</dbReference>
<dbReference type="PANTHER" id="PTHR46506">
    <property type="entry name" value="OS05G0143600 PROTEIN"/>
    <property type="match status" value="1"/>
</dbReference>
<dbReference type="Proteomes" id="UP000026960">
    <property type="component" value="Chromosome 4"/>
</dbReference>
<protein>
    <recommendedName>
        <fullName evidence="4">Jacalin-type lectin domain-containing protein</fullName>
    </recommendedName>
</protein>
<dbReference type="PROSITE" id="PS51752">
    <property type="entry name" value="JACALIN_LECTIN"/>
    <property type="match status" value="1"/>
</dbReference>
<proteinExistence type="predicted"/>
<dbReference type="InterPro" id="IPR036404">
    <property type="entry name" value="Jacalin-like_lectin_dom_sf"/>
</dbReference>
<feature type="domain" description="Jacalin-type lectin" evidence="4">
    <location>
        <begin position="112"/>
        <end position="261"/>
    </location>
</feature>
<evidence type="ECO:0000313" key="6">
    <source>
        <dbReference type="Proteomes" id="UP000026960"/>
    </source>
</evidence>
<feature type="transmembrane region" description="Helical" evidence="3">
    <location>
        <begin position="12"/>
        <end position="34"/>
    </location>
</feature>
<dbReference type="Pfam" id="PF01419">
    <property type="entry name" value="Jacalin"/>
    <property type="match status" value="1"/>
</dbReference>
<dbReference type="GO" id="GO:0030246">
    <property type="term" value="F:carbohydrate binding"/>
    <property type="evidence" value="ECO:0007669"/>
    <property type="project" value="UniProtKB-KW"/>
</dbReference>
<evidence type="ECO:0000256" key="3">
    <source>
        <dbReference type="SAM" id="Phobius"/>
    </source>
</evidence>
<feature type="region of interest" description="Disordered" evidence="2">
    <location>
        <begin position="81"/>
        <end position="105"/>
    </location>
</feature>